<dbReference type="SMART" id="SM00053">
    <property type="entry name" value="DYNc"/>
    <property type="match status" value="1"/>
</dbReference>
<dbReference type="GO" id="GO:0000266">
    <property type="term" value="P:mitochondrial fission"/>
    <property type="evidence" value="ECO:0007669"/>
    <property type="project" value="TreeGrafter"/>
</dbReference>
<dbReference type="InterPro" id="IPR030381">
    <property type="entry name" value="G_DYNAMIN_dom"/>
</dbReference>
<proteinExistence type="predicted"/>
<dbReference type="GO" id="GO:0005525">
    <property type="term" value="F:GTP binding"/>
    <property type="evidence" value="ECO:0007669"/>
    <property type="project" value="InterPro"/>
</dbReference>
<dbReference type="OMA" id="RMREELW"/>
<dbReference type="KEGG" id="ela:UCREL1_9632"/>
<dbReference type="InterPro" id="IPR022812">
    <property type="entry name" value="Dynamin"/>
</dbReference>
<dbReference type="eggNOG" id="KOG0446">
    <property type="taxonomic scope" value="Eukaryota"/>
</dbReference>
<protein>
    <submittedName>
        <fullName evidence="4">Putative interferon-induced gtp-binding protein mx2 protein</fullName>
    </submittedName>
</protein>
<dbReference type="Gene3D" id="3.40.50.300">
    <property type="entry name" value="P-loop containing nucleotide triphosphate hydrolases"/>
    <property type="match status" value="1"/>
</dbReference>
<accession>M7T9S9</accession>
<dbReference type="InterPro" id="IPR027417">
    <property type="entry name" value="P-loop_NTPase"/>
</dbReference>
<dbReference type="InterPro" id="IPR020850">
    <property type="entry name" value="GED_dom"/>
</dbReference>
<dbReference type="Gene3D" id="1.20.120.1240">
    <property type="entry name" value="Dynamin, middle domain"/>
    <property type="match status" value="1"/>
</dbReference>
<sequence length="705" mass="79871">MGSFVSESPAQGNNLILTKVDKLRELIGTRVALPQLVVVGDQSSGKSSVLEGLTGFAFPRAAELCTRYATQITCRRETEESITVSIIPHTEANPHEQERVRRFHRTLTEITADSLAELFKDANEAMGIRTASKATSADGSPLPAFSEHMLKIEKLGPNEEHFTVIDVPGIFRKETEGLTEESDITLVMNMVKKYMNDSRTIILAIMPCNIDPATQEILKLAKKADPAMTRTMAVLTKPDLAIERAMQQIAIDHVMGKRSDLTLVDNLKVRVRSLLIDLIKREFPKLRADIFRELRSLRDSSAKMGPSRSNEHTQRAYLNKISEAFQSFSRDALNADYNGPKLFNHRHDLRLVTRIVEASEKFNTSVEKDGHMWPFATDPGSPKREAPKDSEESTLNEFLDLSTTKKLLGKQKSPHIDCGDASVEYPELEDLLDFDADLLDTDYDAEDIMDYIEKVYKSSRGQELGTFGGSLLATIFKEQSTKWEPITLAYIGHVILMVHHFIAEVIKEICPDPKVLEQLWDNFLLEELHKSYKRAMDQAKWLLEIEREGNPLTMNHYFNDNLQKVQNERLITGMKKLWNSASPESEDTEEKGVFLTWSQLSSWKPVNKANSDHVREYMHDVLKSYYKVSRKRFVDVVCQQAVNHFLLRGPSSPLKIFTTDMVLGLNADQLDMIAAEDAPVRELRNKLGRDIDNFEEALKVLKGSG</sequence>
<organism evidence="4 5">
    <name type="scientific">Eutypa lata (strain UCR-EL1)</name>
    <name type="common">Grapevine dieback disease fungus</name>
    <name type="synonym">Eutypa armeniacae</name>
    <dbReference type="NCBI Taxonomy" id="1287681"/>
    <lineage>
        <taxon>Eukaryota</taxon>
        <taxon>Fungi</taxon>
        <taxon>Dikarya</taxon>
        <taxon>Ascomycota</taxon>
        <taxon>Pezizomycotina</taxon>
        <taxon>Sordariomycetes</taxon>
        <taxon>Xylariomycetidae</taxon>
        <taxon>Xylariales</taxon>
        <taxon>Diatrypaceae</taxon>
        <taxon>Eutypa</taxon>
    </lineage>
</organism>
<reference evidence="5" key="1">
    <citation type="journal article" date="2013" name="Genome Announc.">
        <title>Draft genome sequence of the grapevine dieback fungus Eutypa lata UCR-EL1.</title>
        <authorList>
            <person name="Blanco-Ulate B."/>
            <person name="Rolshausen P.E."/>
            <person name="Cantu D."/>
        </authorList>
    </citation>
    <scope>NUCLEOTIDE SEQUENCE [LARGE SCALE GENOMIC DNA]</scope>
    <source>
        <strain evidence="5">UCR-EL1</strain>
    </source>
</reference>
<dbReference type="GO" id="GO:0016559">
    <property type="term" value="P:peroxisome fission"/>
    <property type="evidence" value="ECO:0007669"/>
    <property type="project" value="TreeGrafter"/>
</dbReference>
<feature type="compositionally biased region" description="Basic and acidic residues" evidence="1">
    <location>
        <begin position="381"/>
        <end position="391"/>
    </location>
</feature>
<feature type="domain" description="GED" evidence="2">
    <location>
        <begin position="615"/>
        <end position="705"/>
    </location>
</feature>
<evidence type="ECO:0000313" key="5">
    <source>
        <dbReference type="Proteomes" id="UP000012174"/>
    </source>
</evidence>
<dbReference type="STRING" id="1287681.M7T9S9"/>
<dbReference type="EMBL" id="KB707231">
    <property type="protein sequence ID" value="EMR63410.1"/>
    <property type="molecule type" value="Genomic_DNA"/>
</dbReference>
<dbReference type="GO" id="GO:0003924">
    <property type="term" value="F:GTPase activity"/>
    <property type="evidence" value="ECO:0007669"/>
    <property type="project" value="InterPro"/>
</dbReference>
<evidence type="ECO:0000259" key="3">
    <source>
        <dbReference type="PROSITE" id="PS51718"/>
    </source>
</evidence>
<dbReference type="AlphaFoldDB" id="M7T9S9"/>
<dbReference type="PROSITE" id="PS51388">
    <property type="entry name" value="GED"/>
    <property type="match status" value="1"/>
</dbReference>
<dbReference type="Pfam" id="PF00350">
    <property type="entry name" value="Dynamin_N"/>
    <property type="match status" value="1"/>
</dbReference>
<dbReference type="PANTHER" id="PTHR11566">
    <property type="entry name" value="DYNAMIN"/>
    <property type="match status" value="1"/>
</dbReference>
<dbReference type="SUPFAM" id="SSF52540">
    <property type="entry name" value="P-loop containing nucleoside triphosphate hydrolases"/>
    <property type="match status" value="1"/>
</dbReference>
<feature type="region of interest" description="Disordered" evidence="1">
    <location>
        <begin position="371"/>
        <end position="393"/>
    </location>
</feature>
<evidence type="ECO:0000256" key="1">
    <source>
        <dbReference type="SAM" id="MobiDB-lite"/>
    </source>
</evidence>
<dbReference type="Proteomes" id="UP000012174">
    <property type="component" value="Unassembled WGS sequence"/>
</dbReference>
<keyword evidence="5" id="KW-1185">Reference proteome</keyword>
<dbReference type="PANTHER" id="PTHR11566:SF215">
    <property type="entry name" value="DYNAMIN GTPASE"/>
    <property type="match status" value="1"/>
</dbReference>
<dbReference type="GO" id="GO:0008017">
    <property type="term" value="F:microtubule binding"/>
    <property type="evidence" value="ECO:0007669"/>
    <property type="project" value="TreeGrafter"/>
</dbReference>
<dbReference type="OrthoDB" id="415706at2759"/>
<dbReference type="CDD" id="cd08771">
    <property type="entry name" value="DLP_1"/>
    <property type="match status" value="1"/>
</dbReference>
<dbReference type="PRINTS" id="PR00195">
    <property type="entry name" value="DYNAMIN"/>
</dbReference>
<evidence type="ECO:0000259" key="2">
    <source>
        <dbReference type="PROSITE" id="PS51388"/>
    </source>
</evidence>
<dbReference type="HOGENOM" id="CLU_008964_7_2_1"/>
<dbReference type="GO" id="GO:0005739">
    <property type="term" value="C:mitochondrion"/>
    <property type="evidence" value="ECO:0007669"/>
    <property type="project" value="TreeGrafter"/>
</dbReference>
<dbReference type="InterPro" id="IPR001401">
    <property type="entry name" value="Dynamin_GTPase"/>
</dbReference>
<dbReference type="GO" id="GO:0005874">
    <property type="term" value="C:microtubule"/>
    <property type="evidence" value="ECO:0007669"/>
    <property type="project" value="TreeGrafter"/>
</dbReference>
<gene>
    <name evidence="4" type="ORF">UCREL1_9632</name>
</gene>
<name>M7T9S9_EUTLA</name>
<dbReference type="InterPro" id="IPR045063">
    <property type="entry name" value="Dynamin_N"/>
</dbReference>
<dbReference type="GO" id="GO:0048312">
    <property type="term" value="P:intracellular distribution of mitochondria"/>
    <property type="evidence" value="ECO:0007669"/>
    <property type="project" value="TreeGrafter"/>
</dbReference>
<dbReference type="GO" id="GO:0016020">
    <property type="term" value="C:membrane"/>
    <property type="evidence" value="ECO:0007669"/>
    <property type="project" value="TreeGrafter"/>
</dbReference>
<dbReference type="GO" id="GO:0006897">
    <property type="term" value="P:endocytosis"/>
    <property type="evidence" value="ECO:0007669"/>
    <property type="project" value="TreeGrafter"/>
</dbReference>
<evidence type="ECO:0000313" key="4">
    <source>
        <dbReference type="EMBL" id="EMR63410.1"/>
    </source>
</evidence>
<dbReference type="PROSITE" id="PS51718">
    <property type="entry name" value="G_DYNAMIN_2"/>
    <property type="match status" value="1"/>
</dbReference>
<feature type="domain" description="Dynamin-type G" evidence="3">
    <location>
        <begin position="30"/>
        <end position="315"/>
    </location>
</feature>